<evidence type="ECO:0000313" key="3">
    <source>
        <dbReference type="EMBL" id="KAL2807754.1"/>
    </source>
</evidence>
<keyword evidence="4" id="KW-1185">Reference proteome</keyword>
<organism evidence="3 4">
    <name type="scientific">Aspergillus granulosus</name>
    <dbReference type="NCBI Taxonomy" id="176169"/>
    <lineage>
        <taxon>Eukaryota</taxon>
        <taxon>Fungi</taxon>
        <taxon>Dikarya</taxon>
        <taxon>Ascomycota</taxon>
        <taxon>Pezizomycotina</taxon>
        <taxon>Eurotiomycetes</taxon>
        <taxon>Eurotiomycetidae</taxon>
        <taxon>Eurotiales</taxon>
        <taxon>Aspergillaceae</taxon>
        <taxon>Aspergillus</taxon>
        <taxon>Aspergillus subgen. Nidulantes</taxon>
    </lineage>
</organism>
<proteinExistence type="predicted"/>
<sequence>MTSYLKILSALVGLCLSVVRAADLVTPSSDGCVDNSGMKTCLNSAASQLEQCGHDAQDDIQLNGCILTYDITLLGCYIERCWNKVYSCEYQLVVVDILSQQYPPPEDPIPFWPPPENAPGGCVCNFGVIYDKLLSSLDHLQSTCNEYMSSVSSLQTCQCCAWSSALSAFYGTCPGYDLTNYGLAAIASTATTTETMTGSCSDLTSSVCEAKFGIASFDDETYPDPGHLPDSGSKTLTTTEGPGQLTTPPGGATITGTFLSIPYTLTAASYNAEDVQETGIPAPTDSSQDSPADSSTSSDSTAGMETADDSSETSTESNSALRHFPVTIGPGLLITLALVVIGW</sequence>
<keyword evidence="2" id="KW-0732">Signal</keyword>
<name>A0ABR4GX79_9EURO</name>
<accession>A0ABR4GX79</accession>
<evidence type="ECO:0000256" key="2">
    <source>
        <dbReference type="SAM" id="SignalP"/>
    </source>
</evidence>
<feature type="region of interest" description="Disordered" evidence="1">
    <location>
        <begin position="219"/>
        <end position="252"/>
    </location>
</feature>
<evidence type="ECO:0000256" key="1">
    <source>
        <dbReference type="SAM" id="MobiDB-lite"/>
    </source>
</evidence>
<protein>
    <submittedName>
        <fullName evidence="3">Uncharacterized protein</fullName>
    </submittedName>
</protein>
<feature type="region of interest" description="Disordered" evidence="1">
    <location>
        <begin position="277"/>
        <end position="318"/>
    </location>
</feature>
<dbReference type="EMBL" id="JBFXLT010000131">
    <property type="protein sequence ID" value="KAL2807754.1"/>
    <property type="molecule type" value="Genomic_DNA"/>
</dbReference>
<evidence type="ECO:0000313" key="4">
    <source>
        <dbReference type="Proteomes" id="UP001610334"/>
    </source>
</evidence>
<feature type="compositionally biased region" description="Polar residues" evidence="1">
    <location>
        <begin position="232"/>
        <end position="245"/>
    </location>
</feature>
<feature type="chain" id="PRO_5046106869" evidence="2">
    <location>
        <begin position="22"/>
        <end position="343"/>
    </location>
</feature>
<feature type="compositionally biased region" description="Low complexity" evidence="1">
    <location>
        <begin position="281"/>
        <end position="302"/>
    </location>
</feature>
<comment type="caution">
    <text evidence="3">The sequence shown here is derived from an EMBL/GenBank/DDBJ whole genome shotgun (WGS) entry which is preliminary data.</text>
</comment>
<feature type="signal peptide" evidence="2">
    <location>
        <begin position="1"/>
        <end position="21"/>
    </location>
</feature>
<reference evidence="3 4" key="1">
    <citation type="submission" date="2024-07" db="EMBL/GenBank/DDBJ databases">
        <title>Section-level genome sequencing and comparative genomics of Aspergillus sections Usti and Cavernicolus.</title>
        <authorList>
            <consortium name="Lawrence Berkeley National Laboratory"/>
            <person name="Nybo J.L."/>
            <person name="Vesth T.C."/>
            <person name="Theobald S."/>
            <person name="Frisvad J.C."/>
            <person name="Larsen T.O."/>
            <person name="Kjaerboelling I."/>
            <person name="Rothschild-Mancinelli K."/>
            <person name="Lyhne E.K."/>
            <person name="Kogle M.E."/>
            <person name="Barry K."/>
            <person name="Clum A."/>
            <person name="Na H."/>
            <person name="Ledsgaard L."/>
            <person name="Lin J."/>
            <person name="Lipzen A."/>
            <person name="Kuo A."/>
            <person name="Riley R."/>
            <person name="Mondo S."/>
            <person name="Labutti K."/>
            <person name="Haridas S."/>
            <person name="Pangalinan J."/>
            <person name="Salamov A.A."/>
            <person name="Simmons B.A."/>
            <person name="Magnuson J.K."/>
            <person name="Chen J."/>
            <person name="Drula E."/>
            <person name="Henrissat B."/>
            <person name="Wiebenga A."/>
            <person name="Lubbers R.J."/>
            <person name="Gomes A.C."/>
            <person name="Makela M.R."/>
            <person name="Stajich J."/>
            <person name="Grigoriev I.V."/>
            <person name="Mortensen U.H."/>
            <person name="De Vries R.P."/>
            <person name="Baker S.E."/>
            <person name="Andersen M.R."/>
        </authorList>
    </citation>
    <scope>NUCLEOTIDE SEQUENCE [LARGE SCALE GENOMIC DNA]</scope>
    <source>
        <strain evidence="3 4">CBS 588.65</strain>
    </source>
</reference>
<gene>
    <name evidence="3" type="ORF">BJX63DRAFT_436745</name>
</gene>
<dbReference type="Proteomes" id="UP001610334">
    <property type="component" value="Unassembled WGS sequence"/>
</dbReference>